<reference evidence="1 2" key="2">
    <citation type="journal article" date="2022" name="Mol. Ecol. Resour.">
        <title>The genomes of chicory, endive, great burdock and yacon provide insights into Asteraceae paleo-polyploidization history and plant inulin production.</title>
        <authorList>
            <person name="Fan W."/>
            <person name="Wang S."/>
            <person name="Wang H."/>
            <person name="Wang A."/>
            <person name="Jiang F."/>
            <person name="Liu H."/>
            <person name="Zhao H."/>
            <person name="Xu D."/>
            <person name="Zhang Y."/>
        </authorList>
    </citation>
    <scope>NUCLEOTIDE SEQUENCE [LARGE SCALE GENOMIC DNA]</scope>
    <source>
        <strain evidence="2">cv. Yunnan</strain>
        <tissue evidence="1">Leaves</tissue>
    </source>
</reference>
<reference evidence="2" key="1">
    <citation type="journal article" date="2022" name="Mol. Ecol. Resour.">
        <title>The genomes of chicory, endive, great burdock and yacon provide insights into Asteraceae palaeo-polyploidization history and plant inulin production.</title>
        <authorList>
            <person name="Fan W."/>
            <person name="Wang S."/>
            <person name="Wang H."/>
            <person name="Wang A."/>
            <person name="Jiang F."/>
            <person name="Liu H."/>
            <person name="Zhao H."/>
            <person name="Xu D."/>
            <person name="Zhang Y."/>
        </authorList>
    </citation>
    <scope>NUCLEOTIDE SEQUENCE [LARGE SCALE GENOMIC DNA]</scope>
    <source>
        <strain evidence="2">cv. Yunnan</strain>
    </source>
</reference>
<dbReference type="EMBL" id="CM042027">
    <property type="protein sequence ID" value="KAI3802206.1"/>
    <property type="molecule type" value="Genomic_DNA"/>
</dbReference>
<protein>
    <submittedName>
        <fullName evidence="1">Uncharacterized protein</fullName>
    </submittedName>
</protein>
<keyword evidence="2" id="KW-1185">Reference proteome</keyword>
<name>A0ACB9I373_9ASTR</name>
<dbReference type="Proteomes" id="UP001056120">
    <property type="component" value="Linkage Group LG10"/>
</dbReference>
<sequence length="72" mass="7952">MNEARGYSDLLKWKIGRGKVVNNTDAEGRSTLADALVYACNQVVDKLLTGTDNPSSKRNFTLMIPVQRLLLA</sequence>
<proteinExistence type="predicted"/>
<gene>
    <name evidence="1" type="ORF">L1987_30336</name>
</gene>
<organism evidence="1 2">
    <name type="scientific">Smallanthus sonchifolius</name>
    <dbReference type="NCBI Taxonomy" id="185202"/>
    <lineage>
        <taxon>Eukaryota</taxon>
        <taxon>Viridiplantae</taxon>
        <taxon>Streptophyta</taxon>
        <taxon>Embryophyta</taxon>
        <taxon>Tracheophyta</taxon>
        <taxon>Spermatophyta</taxon>
        <taxon>Magnoliopsida</taxon>
        <taxon>eudicotyledons</taxon>
        <taxon>Gunneridae</taxon>
        <taxon>Pentapetalae</taxon>
        <taxon>asterids</taxon>
        <taxon>campanulids</taxon>
        <taxon>Asterales</taxon>
        <taxon>Asteraceae</taxon>
        <taxon>Asteroideae</taxon>
        <taxon>Heliantheae alliance</taxon>
        <taxon>Millerieae</taxon>
        <taxon>Smallanthus</taxon>
    </lineage>
</organism>
<comment type="caution">
    <text evidence="1">The sequence shown here is derived from an EMBL/GenBank/DDBJ whole genome shotgun (WGS) entry which is preliminary data.</text>
</comment>
<accession>A0ACB9I373</accession>
<evidence type="ECO:0000313" key="2">
    <source>
        <dbReference type="Proteomes" id="UP001056120"/>
    </source>
</evidence>
<evidence type="ECO:0000313" key="1">
    <source>
        <dbReference type="EMBL" id="KAI3802206.1"/>
    </source>
</evidence>